<gene>
    <name evidence="2" type="ORF">LY89DRAFT_641920</name>
</gene>
<dbReference type="AlphaFoldDB" id="A0A194XFX0"/>
<feature type="non-terminal residue" evidence="2">
    <location>
        <position position="199"/>
    </location>
</feature>
<dbReference type="KEGG" id="psco:LY89DRAFT_641920"/>
<dbReference type="InterPro" id="IPR010730">
    <property type="entry name" value="HET"/>
</dbReference>
<dbReference type="OrthoDB" id="3553147at2759"/>
<organism evidence="2 3">
    <name type="scientific">Mollisia scopiformis</name>
    <name type="common">Conifer needle endophyte fungus</name>
    <name type="synonym">Phialocephala scopiformis</name>
    <dbReference type="NCBI Taxonomy" id="149040"/>
    <lineage>
        <taxon>Eukaryota</taxon>
        <taxon>Fungi</taxon>
        <taxon>Dikarya</taxon>
        <taxon>Ascomycota</taxon>
        <taxon>Pezizomycotina</taxon>
        <taxon>Leotiomycetes</taxon>
        <taxon>Helotiales</taxon>
        <taxon>Mollisiaceae</taxon>
        <taxon>Mollisia</taxon>
    </lineage>
</organism>
<evidence type="ECO:0000259" key="1">
    <source>
        <dbReference type="Pfam" id="PF06985"/>
    </source>
</evidence>
<reference evidence="2 3" key="1">
    <citation type="submission" date="2015-10" db="EMBL/GenBank/DDBJ databases">
        <title>Full genome of DAOMC 229536 Phialocephala scopiformis, a fungal endophyte of spruce producing the potent anti-insectan compound rugulosin.</title>
        <authorList>
            <consortium name="DOE Joint Genome Institute"/>
            <person name="Walker A.K."/>
            <person name="Frasz S.L."/>
            <person name="Seifert K.A."/>
            <person name="Miller J.D."/>
            <person name="Mondo S.J."/>
            <person name="Labutti K."/>
            <person name="Lipzen A."/>
            <person name="Dockter R."/>
            <person name="Kennedy M."/>
            <person name="Grigoriev I.V."/>
            <person name="Spatafora J.W."/>
        </authorList>
    </citation>
    <scope>NUCLEOTIDE SEQUENCE [LARGE SCALE GENOMIC DNA]</scope>
    <source>
        <strain evidence="2 3">CBS 120377</strain>
    </source>
</reference>
<dbReference type="InParanoid" id="A0A194XFX0"/>
<evidence type="ECO:0000313" key="3">
    <source>
        <dbReference type="Proteomes" id="UP000070700"/>
    </source>
</evidence>
<dbReference type="GeneID" id="28821460"/>
<evidence type="ECO:0000313" key="2">
    <source>
        <dbReference type="EMBL" id="KUJ19068.1"/>
    </source>
</evidence>
<protein>
    <submittedName>
        <fullName evidence="2">HET-domain-containing protein</fullName>
    </submittedName>
</protein>
<dbReference type="STRING" id="149040.A0A194XFX0"/>
<proteinExistence type="predicted"/>
<accession>A0A194XFX0</accession>
<keyword evidence="3" id="KW-1185">Reference proteome</keyword>
<dbReference type="InterPro" id="IPR052895">
    <property type="entry name" value="HetReg/Transcr_Mod"/>
</dbReference>
<name>A0A194XFX0_MOLSC</name>
<dbReference type="Pfam" id="PF06985">
    <property type="entry name" value="HET"/>
    <property type="match status" value="1"/>
</dbReference>
<feature type="domain" description="Heterokaryon incompatibility" evidence="1">
    <location>
        <begin position="57"/>
        <end position="190"/>
    </location>
</feature>
<sequence>MASSSQKTIPYRPLDPSRVEIRVISMSPDSNLAGSSIDSPISISLHIVSLNDPSVSYFALSYVWGDASNTTSITVDGAPFAATANLAAALRVFRTTFGGQPNKYLWVDAVCINQDDMPERIAQVELMGRIYRQTSKVLVWLGPGDDHVCALFTFLRVWSKTLQIWIHPIDTFIEVFVDRPYWSRTWTFQELQLPEEGIL</sequence>
<dbReference type="EMBL" id="KQ947411">
    <property type="protein sequence ID" value="KUJ19068.1"/>
    <property type="molecule type" value="Genomic_DNA"/>
</dbReference>
<dbReference type="Proteomes" id="UP000070700">
    <property type="component" value="Unassembled WGS sequence"/>
</dbReference>
<dbReference type="RefSeq" id="XP_018073423.1">
    <property type="nucleotide sequence ID" value="XM_018211734.1"/>
</dbReference>
<dbReference type="PANTHER" id="PTHR24148">
    <property type="entry name" value="ANKYRIN REPEAT DOMAIN-CONTAINING PROTEIN 39 HOMOLOG-RELATED"/>
    <property type="match status" value="1"/>
</dbReference>
<dbReference type="PANTHER" id="PTHR24148:SF64">
    <property type="entry name" value="HETEROKARYON INCOMPATIBILITY DOMAIN-CONTAINING PROTEIN"/>
    <property type="match status" value="1"/>
</dbReference>